<dbReference type="CDD" id="cd00107">
    <property type="entry name" value="Knot1"/>
    <property type="match status" value="1"/>
</dbReference>
<dbReference type="EMBL" id="CM017690">
    <property type="protein sequence ID" value="TYH25143.1"/>
    <property type="molecule type" value="Genomic_DNA"/>
</dbReference>
<keyword evidence="2" id="KW-0929">Antimicrobial</keyword>
<dbReference type="AlphaFoldDB" id="A0A5D2H426"/>
<dbReference type="PROSITE" id="PS00940">
    <property type="entry name" value="GAMMA_THIONIN"/>
    <property type="match status" value="1"/>
</dbReference>
<dbReference type="Gene3D" id="3.30.30.10">
    <property type="entry name" value="Knottin, scorpion toxin-like"/>
    <property type="match status" value="1"/>
</dbReference>
<dbReference type="Pfam" id="PF00304">
    <property type="entry name" value="Gamma-thionin"/>
    <property type="match status" value="1"/>
</dbReference>
<feature type="domain" description="Knottins-like" evidence="8">
    <location>
        <begin position="32"/>
        <end position="77"/>
    </location>
</feature>
<dbReference type="Proteomes" id="UP000323506">
    <property type="component" value="Chromosome A03"/>
</dbReference>
<dbReference type="PANTHER" id="PTHR33147:SF39">
    <property type="entry name" value="DRO1 PROTEIN-RELATED"/>
    <property type="match status" value="1"/>
</dbReference>
<sequence>MAQFIRSSVSATFLLLLVLLAEMGPTAVEGRKCESPSHKFKGMCMNRDNCAIVCQTEGYEDGKCEGFRRRCICIKPCF</sequence>
<dbReference type="PANTHER" id="PTHR33147">
    <property type="entry name" value="DEFENSIN-LIKE PROTEIN 1"/>
    <property type="match status" value="1"/>
</dbReference>
<evidence type="ECO:0000256" key="4">
    <source>
        <dbReference type="ARBA" id="ARBA00022729"/>
    </source>
</evidence>
<keyword evidence="5" id="KW-0611">Plant defense</keyword>
<evidence type="ECO:0000256" key="3">
    <source>
        <dbReference type="ARBA" id="ARBA00022577"/>
    </source>
</evidence>
<reference evidence="9 10" key="1">
    <citation type="submission" date="2019-06" db="EMBL/GenBank/DDBJ databases">
        <title>WGS assembly of Gossypium darwinii.</title>
        <authorList>
            <person name="Chen Z.J."/>
            <person name="Sreedasyam A."/>
            <person name="Ando A."/>
            <person name="Song Q."/>
            <person name="De L."/>
            <person name="Hulse-Kemp A."/>
            <person name="Ding M."/>
            <person name="Ye W."/>
            <person name="Kirkbride R."/>
            <person name="Jenkins J."/>
            <person name="Plott C."/>
            <person name="Lovell J."/>
            <person name="Lin Y.-M."/>
            <person name="Vaughn R."/>
            <person name="Liu B."/>
            <person name="Li W."/>
            <person name="Simpson S."/>
            <person name="Scheffler B."/>
            <person name="Saski C."/>
            <person name="Grover C."/>
            <person name="Hu G."/>
            <person name="Conover J."/>
            <person name="Carlson J."/>
            <person name="Shu S."/>
            <person name="Boston L."/>
            <person name="Williams M."/>
            <person name="Peterson D."/>
            <person name="Mcgee K."/>
            <person name="Jones D."/>
            <person name="Wendel J."/>
            <person name="Stelly D."/>
            <person name="Grimwood J."/>
            <person name="Schmutz J."/>
        </authorList>
    </citation>
    <scope>NUCLEOTIDE SEQUENCE [LARGE SCALE GENOMIC DNA]</scope>
    <source>
        <strain evidence="9">1808015.09</strain>
    </source>
</reference>
<name>A0A5D2H426_GOSDA</name>
<keyword evidence="10" id="KW-1185">Reference proteome</keyword>
<comment type="similarity">
    <text evidence="1">Belongs to the DEFL family.</text>
</comment>
<evidence type="ECO:0000256" key="6">
    <source>
        <dbReference type="ARBA" id="ARBA00023157"/>
    </source>
</evidence>
<accession>A0A5D2H426</accession>
<protein>
    <recommendedName>
        <fullName evidence="8">Knottins-like domain-containing protein</fullName>
    </recommendedName>
</protein>
<dbReference type="GO" id="GO:0031640">
    <property type="term" value="P:killing of cells of another organism"/>
    <property type="evidence" value="ECO:0007669"/>
    <property type="project" value="UniProtKB-KW"/>
</dbReference>
<evidence type="ECO:0000313" key="9">
    <source>
        <dbReference type="EMBL" id="TYH25143.1"/>
    </source>
</evidence>
<feature type="signal peptide" evidence="7">
    <location>
        <begin position="1"/>
        <end position="30"/>
    </location>
</feature>
<dbReference type="InterPro" id="IPR003614">
    <property type="entry name" value="Knottins"/>
</dbReference>
<keyword evidence="4 7" id="KW-0732">Signal</keyword>
<dbReference type="SUPFAM" id="SSF57095">
    <property type="entry name" value="Scorpion toxin-like"/>
    <property type="match status" value="1"/>
</dbReference>
<keyword evidence="6" id="KW-1015">Disulfide bond</keyword>
<dbReference type="PRINTS" id="PR00288">
    <property type="entry name" value="PUROTHIONIN"/>
</dbReference>
<evidence type="ECO:0000313" key="10">
    <source>
        <dbReference type="Proteomes" id="UP000323506"/>
    </source>
</evidence>
<organism evidence="9 10">
    <name type="scientific">Gossypium darwinii</name>
    <name type="common">Darwin's cotton</name>
    <name type="synonym">Gossypium barbadense var. darwinii</name>
    <dbReference type="NCBI Taxonomy" id="34276"/>
    <lineage>
        <taxon>Eukaryota</taxon>
        <taxon>Viridiplantae</taxon>
        <taxon>Streptophyta</taxon>
        <taxon>Embryophyta</taxon>
        <taxon>Tracheophyta</taxon>
        <taxon>Spermatophyta</taxon>
        <taxon>Magnoliopsida</taxon>
        <taxon>eudicotyledons</taxon>
        <taxon>Gunneridae</taxon>
        <taxon>Pentapetalae</taxon>
        <taxon>rosids</taxon>
        <taxon>malvids</taxon>
        <taxon>Malvales</taxon>
        <taxon>Malvaceae</taxon>
        <taxon>Malvoideae</taxon>
        <taxon>Gossypium</taxon>
    </lineage>
</organism>
<dbReference type="InterPro" id="IPR008176">
    <property type="entry name" value="Defensin_plant"/>
</dbReference>
<dbReference type="SMART" id="SM00505">
    <property type="entry name" value="Knot1"/>
    <property type="match status" value="1"/>
</dbReference>
<proteinExistence type="inferred from homology"/>
<feature type="chain" id="PRO_5023046253" description="Knottins-like domain-containing protein" evidence="7">
    <location>
        <begin position="31"/>
        <end position="78"/>
    </location>
</feature>
<dbReference type="GO" id="GO:0050832">
    <property type="term" value="P:defense response to fungus"/>
    <property type="evidence" value="ECO:0007669"/>
    <property type="project" value="UniProtKB-KW"/>
</dbReference>
<keyword evidence="3" id="KW-0295">Fungicide</keyword>
<dbReference type="SMR" id="A0A5D2H426"/>
<evidence type="ECO:0000256" key="5">
    <source>
        <dbReference type="ARBA" id="ARBA00022821"/>
    </source>
</evidence>
<evidence type="ECO:0000256" key="1">
    <source>
        <dbReference type="ARBA" id="ARBA00006722"/>
    </source>
</evidence>
<gene>
    <name evidence="9" type="ORF">ES288_A03G145700v1</name>
</gene>
<evidence type="ECO:0000259" key="8">
    <source>
        <dbReference type="SMART" id="SM00505"/>
    </source>
</evidence>
<dbReference type="InterPro" id="IPR036574">
    <property type="entry name" value="Scorpion_toxin-like_sf"/>
</dbReference>
<evidence type="ECO:0000256" key="2">
    <source>
        <dbReference type="ARBA" id="ARBA00022529"/>
    </source>
</evidence>
<evidence type="ECO:0000256" key="7">
    <source>
        <dbReference type="SAM" id="SignalP"/>
    </source>
</evidence>